<dbReference type="EMBL" id="JWZT01004427">
    <property type="protein sequence ID" value="KII64143.1"/>
    <property type="molecule type" value="Genomic_DNA"/>
</dbReference>
<dbReference type="InterPro" id="IPR013087">
    <property type="entry name" value="Znf_C2H2_type"/>
</dbReference>
<evidence type="ECO:0000256" key="1">
    <source>
        <dbReference type="PROSITE-ProRule" id="PRU00042"/>
    </source>
</evidence>
<organism evidence="3 4">
    <name type="scientific">Thelohanellus kitauei</name>
    <name type="common">Myxosporean</name>
    <dbReference type="NCBI Taxonomy" id="669202"/>
    <lineage>
        <taxon>Eukaryota</taxon>
        <taxon>Metazoa</taxon>
        <taxon>Cnidaria</taxon>
        <taxon>Myxozoa</taxon>
        <taxon>Myxosporea</taxon>
        <taxon>Bivalvulida</taxon>
        <taxon>Platysporina</taxon>
        <taxon>Myxobolidae</taxon>
        <taxon>Thelohanellus</taxon>
    </lineage>
</organism>
<keyword evidence="4" id="KW-1185">Reference proteome</keyword>
<proteinExistence type="predicted"/>
<evidence type="ECO:0000259" key="2">
    <source>
        <dbReference type="PROSITE" id="PS50157"/>
    </source>
</evidence>
<sequence>MIRSIKLFYIRQVYAYCTEDETHFKVDLTCSFIEESCEFDDRLFTDTISTATTPTTEPTRGRPLINPRFLCVHWRCRYECKRKNSLKAHYLKHCKILPFKCNVSDCNNRFASKKAVIEHLSSHPVPRGYKCPFCEFAAYEINEMNEHVEIHASKIRNVNTLNTLDDSNIN</sequence>
<name>A0A0C2J504_THEKT</name>
<comment type="caution">
    <text evidence="3">The sequence shown here is derived from an EMBL/GenBank/DDBJ whole genome shotgun (WGS) entry which is preliminary data.</text>
</comment>
<gene>
    <name evidence="3" type="ORF">RF11_09337</name>
</gene>
<accession>A0A0C2J504</accession>
<dbReference type="PROSITE" id="PS00028">
    <property type="entry name" value="ZINC_FINGER_C2H2_1"/>
    <property type="match status" value="1"/>
</dbReference>
<dbReference type="GO" id="GO:0008270">
    <property type="term" value="F:zinc ion binding"/>
    <property type="evidence" value="ECO:0007669"/>
    <property type="project" value="UniProtKB-KW"/>
</dbReference>
<protein>
    <submittedName>
        <fullName evidence="3">Zinc finger protein Eos</fullName>
    </submittedName>
</protein>
<keyword evidence="1" id="KW-0479">Metal-binding</keyword>
<dbReference type="Proteomes" id="UP000031668">
    <property type="component" value="Unassembled WGS sequence"/>
</dbReference>
<reference evidence="3 4" key="1">
    <citation type="journal article" date="2014" name="Genome Biol. Evol.">
        <title>The genome of the myxosporean Thelohanellus kitauei shows adaptations to nutrient acquisition within its fish host.</title>
        <authorList>
            <person name="Yang Y."/>
            <person name="Xiong J."/>
            <person name="Zhou Z."/>
            <person name="Huo F."/>
            <person name="Miao W."/>
            <person name="Ran C."/>
            <person name="Liu Y."/>
            <person name="Zhang J."/>
            <person name="Feng J."/>
            <person name="Wang M."/>
            <person name="Wang M."/>
            <person name="Wang L."/>
            <person name="Yao B."/>
        </authorList>
    </citation>
    <scope>NUCLEOTIDE SEQUENCE [LARGE SCALE GENOMIC DNA]</scope>
    <source>
        <strain evidence="3">Wuqing</strain>
    </source>
</reference>
<evidence type="ECO:0000313" key="3">
    <source>
        <dbReference type="EMBL" id="KII64143.1"/>
    </source>
</evidence>
<dbReference type="PROSITE" id="PS50157">
    <property type="entry name" value="ZINC_FINGER_C2H2_2"/>
    <property type="match status" value="1"/>
</dbReference>
<dbReference type="AlphaFoldDB" id="A0A0C2J504"/>
<keyword evidence="1" id="KW-0863">Zinc-finger</keyword>
<feature type="domain" description="C2H2-type" evidence="2">
    <location>
        <begin position="99"/>
        <end position="128"/>
    </location>
</feature>
<dbReference type="SMART" id="SM00355">
    <property type="entry name" value="ZnF_C2H2"/>
    <property type="match status" value="3"/>
</dbReference>
<dbReference type="InterPro" id="IPR036236">
    <property type="entry name" value="Znf_C2H2_sf"/>
</dbReference>
<dbReference type="SUPFAM" id="SSF57667">
    <property type="entry name" value="beta-beta-alpha zinc fingers"/>
    <property type="match status" value="1"/>
</dbReference>
<keyword evidence="1" id="KW-0862">Zinc</keyword>
<dbReference type="Gene3D" id="3.30.160.60">
    <property type="entry name" value="Classic Zinc Finger"/>
    <property type="match status" value="1"/>
</dbReference>
<evidence type="ECO:0000313" key="4">
    <source>
        <dbReference type="Proteomes" id="UP000031668"/>
    </source>
</evidence>
<dbReference type="OrthoDB" id="6365676at2759"/>